<gene>
    <name evidence="2" type="ORF">SAMN05660841_00036</name>
</gene>
<dbReference type="STRING" id="1513896.SAMN05660841_00036"/>
<organism evidence="2 3">
    <name type="scientific">Sphingobacterium nematocida</name>
    <dbReference type="NCBI Taxonomy" id="1513896"/>
    <lineage>
        <taxon>Bacteria</taxon>
        <taxon>Pseudomonadati</taxon>
        <taxon>Bacteroidota</taxon>
        <taxon>Sphingobacteriia</taxon>
        <taxon>Sphingobacteriales</taxon>
        <taxon>Sphingobacteriaceae</taxon>
        <taxon>Sphingobacterium</taxon>
    </lineage>
</organism>
<reference evidence="3" key="1">
    <citation type="submission" date="2017-02" db="EMBL/GenBank/DDBJ databases">
        <authorList>
            <person name="Varghese N."/>
            <person name="Submissions S."/>
        </authorList>
    </citation>
    <scope>NUCLEOTIDE SEQUENCE [LARGE SCALE GENOMIC DNA]</scope>
    <source>
        <strain evidence="3">DSM 24091</strain>
    </source>
</reference>
<proteinExistence type="predicted"/>
<dbReference type="Pfam" id="PF00027">
    <property type="entry name" value="cNMP_binding"/>
    <property type="match status" value="1"/>
</dbReference>
<dbReference type="AlphaFoldDB" id="A0A1T5APE2"/>
<keyword evidence="3" id="KW-1185">Reference proteome</keyword>
<evidence type="ECO:0000313" key="2">
    <source>
        <dbReference type="EMBL" id="SKB36473.1"/>
    </source>
</evidence>
<dbReference type="CDD" id="cd00038">
    <property type="entry name" value="CAP_ED"/>
    <property type="match status" value="1"/>
</dbReference>
<dbReference type="InterPro" id="IPR018490">
    <property type="entry name" value="cNMP-bd_dom_sf"/>
</dbReference>
<evidence type="ECO:0000259" key="1">
    <source>
        <dbReference type="PROSITE" id="PS50042"/>
    </source>
</evidence>
<keyword evidence="2" id="KW-0808">Transferase</keyword>
<protein>
    <submittedName>
        <fullName evidence="2">cAMP-binding domain of CRP or a regulatory subunit of cAMP-dependent protein kinases</fullName>
    </submittedName>
</protein>
<dbReference type="InterPro" id="IPR014710">
    <property type="entry name" value="RmlC-like_jellyroll"/>
</dbReference>
<dbReference type="SUPFAM" id="SSF51206">
    <property type="entry name" value="cAMP-binding domain-like"/>
    <property type="match status" value="1"/>
</dbReference>
<dbReference type="GO" id="GO:0016301">
    <property type="term" value="F:kinase activity"/>
    <property type="evidence" value="ECO:0007669"/>
    <property type="project" value="UniProtKB-KW"/>
</dbReference>
<dbReference type="Proteomes" id="UP000190150">
    <property type="component" value="Unassembled WGS sequence"/>
</dbReference>
<dbReference type="InterPro" id="IPR000595">
    <property type="entry name" value="cNMP-bd_dom"/>
</dbReference>
<keyword evidence="2" id="KW-0418">Kinase</keyword>
<accession>A0A1T5APE2</accession>
<dbReference type="Gene3D" id="2.60.120.10">
    <property type="entry name" value="Jelly Rolls"/>
    <property type="match status" value="1"/>
</dbReference>
<sequence length="178" mass="20723">MDIIQEIYHEIERAGLWNKTTSIGRNGYLCTAGEIDDNLYYIVSGSVKISMVDGSEERIVRFGYKHNFITALDSFITGHPTDFYIQALKKTELKVISKKSYFTLINSSDRLKGLWNIVQEQLILQQLEREKDILIASPTERYKRVLHRSPQLFQEIPDRHIASYLRMAPETLSRLKKL</sequence>
<evidence type="ECO:0000313" key="3">
    <source>
        <dbReference type="Proteomes" id="UP000190150"/>
    </source>
</evidence>
<feature type="domain" description="Cyclic nucleotide-binding" evidence="1">
    <location>
        <begin position="28"/>
        <end position="105"/>
    </location>
</feature>
<dbReference type="OrthoDB" id="792939at2"/>
<dbReference type="EMBL" id="FUZF01000001">
    <property type="protein sequence ID" value="SKB36473.1"/>
    <property type="molecule type" value="Genomic_DNA"/>
</dbReference>
<name>A0A1T5APE2_9SPHI</name>
<dbReference type="RefSeq" id="WP_079640405.1">
    <property type="nucleotide sequence ID" value="NZ_FUZF01000001.1"/>
</dbReference>
<dbReference type="PROSITE" id="PS50042">
    <property type="entry name" value="CNMP_BINDING_3"/>
    <property type="match status" value="1"/>
</dbReference>